<dbReference type="SUPFAM" id="SSF47672">
    <property type="entry name" value="Transferrin receptor-like dimerisation domain"/>
    <property type="match status" value="1"/>
</dbReference>
<dbReference type="Gene3D" id="3.50.30.30">
    <property type="match status" value="1"/>
</dbReference>
<evidence type="ECO:0000256" key="15">
    <source>
        <dbReference type="ARBA" id="ARBA00081462"/>
    </source>
</evidence>
<evidence type="ECO:0000259" key="17">
    <source>
        <dbReference type="Pfam" id="PF02225"/>
    </source>
</evidence>
<dbReference type="InterPro" id="IPR039373">
    <property type="entry name" value="Peptidase_M28B"/>
</dbReference>
<dbReference type="CDD" id="cd08022">
    <property type="entry name" value="M28_PSMA_like"/>
    <property type="match status" value="1"/>
</dbReference>
<dbReference type="PANTHER" id="PTHR10404">
    <property type="entry name" value="N-ACETYLATED-ALPHA-LINKED ACIDIC DIPEPTIDASE"/>
    <property type="match status" value="1"/>
</dbReference>
<dbReference type="Bgee" id="ENSXETG00000030740">
    <property type="expression patterns" value="Expressed in mesonephros"/>
</dbReference>
<dbReference type="SUPFAM" id="SSF53187">
    <property type="entry name" value="Zn-dependent exopeptidases"/>
    <property type="match status" value="1"/>
</dbReference>
<keyword evidence="8" id="KW-0862">Zinc</keyword>
<dbReference type="InterPro" id="IPR003137">
    <property type="entry name" value="PA_domain"/>
</dbReference>
<evidence type="ECO:0000256" key="14">
    <source>
        <dbReference type="ARBA" id="ARBA00068168"/>
    </source>
</evidence>
<evidence type="ECO:0000256" key="13">
    <source>
        <dbReference type="ARBA" id="ARBA00059290"/>
    </source>
</evidence>
<evidence type="ECO:0000259" key="19">
    <source>
        <dbReference type="Pfam" id="PF04389"/>
    </source>
</evidence>
<dbReference type="Pfam" id="PF02225">
    <property type="entry name" value="PA"/>
    <property type="match status" value="1"/>
</dbReference>
<sequence>MSWWKILLGVLGGAVILAAGLLIGHFGITKTKMINPEWAEELAQDVDEAFIQEFMKEVDNKRIEETLKELSKKPHMATTSGDERLVNLILGLWKDKEFGLDDAKEERYDVYLSFPDKARPNNVKVLTANGDNPFTARLQEEGLTLDQNDPDVVQPYAAYAPSGNPQGRLVYANQGKLSDFQYLADNSITLNGTIAIVRYGGAGRSAKAINAARFGVVGIIVYTDPKDINDGQAQQSQTYPNSWYMPQSGVERGAYSEDFGDPLTPYYPAKGNSILGPKALAIPNTVEQIMNRVVPKLQLAGPVAPASWIGSLDCPYRLGPGFIPGAFSNRLHCLFTDRYVMYGNHRDSWVHGAIDPSSGTAVMLEMTRILGTKVKQGKWRPRRSIIFGSWGAEEFGLIGSTEFAEDYYSKLRDRTAAYINVDISVFANATLRAQGTPPVQDVIFTAAKQVQTPSSSPLSVYDNWIRHANRFSTLYQKTVPQLGTLGAGSDYAPFLNYLGITCMDISYTYDRNKTSARIYPAYHTAFDWFTSHQMVTRTAGNILLRLSDSLILPLGPLDYWETLDSYYNTAESNFGNTLSSKDISLGTFKVSQIMRGTHLLWACICLSLHRPLRVRMINDQIMLLERAFINHYAFPEKRYYSHVLWASRSSSVVTFPGLADAYEKASASNLNEDWDLVHHHLTIAVYAVTNAASTLETAASI</sequence>
<feature type="domain" description="PA" evidence="17">
    <location>
        <begin position="166"/>
        <end position="254"/>
    </location>
</feature>
<keyword evidence="10" id="KW-0482">Metalloprotease</keyword>
<dbReference type="Gene3D" id="1.20.930.40">
    <property type="entry name" value="Transferrin receptor-like, dimerisation domain"/>
    <property type="match status" value="1"/>
</dbReference>
<dbReference type="GO" id="GO:0016324">
    <property type="term" value="C:apical plasma membrane"/>
    <property type="evidence" value="ECO:0007669"/>
    <property type="project" value="UniProtKB-SubCell"/>
</dbReference>
<reference evidence="20" key="2">
    <citation type="submission" date="2020-05" db="UniProtKB">
        <authorList>
            <consortium name="Ensembl"/>
        </authorList>
    </citation>
    <scope>IDENTIFICATION</scope>
</reference>
<evidence type="ECO:0000256" key="2">
    <source>
        <dbReference type="ARBA" id="ARBA00004655"/>
    </source>
</evidence>
<dbReference type="InterPro" id="IPR036757">
    <property type="entry name" value="TFR-like_dimer_dom_sf"/>
</dbReference>
<dbReference type="InterPro" id="IPR007484">
    <property type="entry name" value="Peptidase_M28"/>
</dbReference>
<dbReference type="FunFam" id="1.20.930.40:FF:000001">
    <property type="entry name" value="N-acetylated-alpha-linked acidic dipeptidase 2"/>
    <property type="match status" value="1"/>
</dbReference>
<comment type="subcellular location">
    <subcellularLocation>
        <location evidence="2">Apical cell membrane</location>
        <topology evidence="2">Single-pass type II membrane protein</topology>
    </subcellularLocation>
</comment>
<keyword evidence="16" id="KW-0472">Membrane</keyword>
<dbReference type="GO" id="GO:0006508">
    <property type="term" value="P:proteolysis"/>
    <property type="evidence" value="ECO:0007669"/>
    <property type="project" value="UniProtKB-KW"/>
</dbReference>
<keyword evidence="16" id="KW-1133">Transmembrane helix</keyword>
<evidence type="ECO:0000256" key="1">
    <source>
        <dbReference type="ARBA" id="ARBA00001947"/>
    </source>
</evidence>
<comment type="function">
    <text evidence="13">Aminopeptidase with broad substrate specificity. Has lower activity with substrates that have Asp or Glu in the P2' position, or Pro in the P3' position. Lacks activity with substrates that have both Pro in the P3' position and Asp or Glu in the P2' position. Lacks carboxypeptidase activity. Lacks dipeptidyl-peptidase IV type activity.</text>
</comment>
<evidence type="ECO:0000256" key="8">
    <source>
        <dbReference type="ARBA" id="ARBA00022833"/>
    </source>
</evidence>
<feature type="domain" description="Peptidase M28" evidence="19">
    <location>
        <begin position="337"/>
        <end position="530"/>
    </location>
</feature>
<keyword evidence="4" id="KW-0031">Aminopeptidase</keyword>
<comment type="cofactor">
    <cofactor evidence="1">
        <name>Zn(2+)</name>
        <dbReference type="ChEBI" id="CHEBI:29105"/>
    </cofactor>
</comment>
<dbReference type="GO" id="GO:0004177">
    <property type="term" value="F:aminopeptidase activity"/>
    <property type="evidence" value="ECO:0007669"/>
    <property type="project" value="UniProtKB-KW"/>
</dbReference>
<evidence type="ECO:0000256" key="9">
    <source>
        <dbReference type="ARBA" id="ARBA00022837"/>
    </source>
</evidence>
<dbReference type="GeneTree" id="ENSGT01030000234598"/>
<evidence type="ECO:0000256" key="12">
    <source>
        <dbReference type="ARBA" id="ARBA00023180"/>
    </source>
</evidence>
<feature type="domain" description="Transferrin receptor-like dimerisation" evidence="18">
    <location>
        <begin position="610"/>
        <end position="696"/>
    </location>
</feature>
<dbReference type="Pfam" id="PF04253">
    <property type="entry name" value="TFR_dimer"/>
    <property type="match status" value="1"/>
</dbReference>
<organism evidence="20">
    <name type="scientific">Xenopus tropicalis</name>
    <name type="common">Western clawed frog</name>
    <name type="synonym">Silurana tropicalis</name>
    <dbReference type="NCBI Taxonomy" id="8364"/>
    <lineage>
        <taxon>Eukaryota</taxon>
        <taxon>Metazoa</taxon>
        <taxon>Chordata</taxon>
        <taxon>Craniata</taxon>
        <taxon>Vertebrata</taxon>
        <taxon>Euteleostomi</taxon>
        <taxon>Amphibia</taxon>
        <taxon>Batrachia</taxon>
        <taxon>Anura</taxon>
        <taxon>Pipoidea</taxon>
        <taxon>Pipidae</taxon>
        <taxon>Xenopodinae</taxon>
        <taxon>Xenopus</taxon>
        <taxon>Silurana</taxon>
    </lineage>
</organism>
<evidence type="ECO:0000256" key="4">
    <source>
        <dbReference type="ARBA" id="ARBA00022438"/>
    </source>
</evidence>
<dbReference type="Pfam" id="PF04389">
    <property type="entry name" value="Peptidase_M28"/>
    <property type="match status" value="1"/>
</dbReference>
<dbReference type="CDD" id="cd02121">
    <property type="entry name" value="PA_GCPII_like"/>
    <property type="match status" value="1"/>
</dbReference>
<dbReference type="Gene3D" id="3.40.630.10">
    <property type="entry name" value="Zn peptidases"/>
    <property type="match status" value="1"/>
</dbReference>
<dbReference type="GO" id="GO:0008237">
    <property type="term" value="F:metallopeptidase activity"/>
    <property type="evidence" value="ECO:0007669"/>
    <property type="project" value="UniProtKB-KW"/>
</dbReference>
<dbReference type="InterPro" id="IPR007365">
    <property type="entry name" value="TFR-like_dimer_dom"/>
</dbReference>
<accession>A0A6I8QUQ5</accession>
<keyword evidence="12" id="KW-0325">Glycoprotein</keyword>
<dbReference type="AlphaFoldDB" id="A0A6I8QUQ5"/>
<evidence type="ECO:0000256" key="5">
    <source>
        <dbReference type="ARBA" id="ARBA00022670"/>
    </source>
</evidence>
<evidence type="ECO:0000256" key="11">
    <source>
        <dbReference type="ARBA" id="ARBA00023157"/>
    </source>
</evidence>
<dbReference type="Ensembl" id="ENSXETT00000104983">
    <property type="protein sequence ID" value="ENSXETP00000076027"/>
    <property type="gene ID" value="ENSXETG00000030740"/>
</dbReference>
<keyword evidence="5" id="KW-0645">Protease</keyword>
<keyword evidence="6" id="KW-0479">Metal-binding</keyword>
<evidence type="ECO:0000259" key="18">
    <source>
        <dbReference type="Pfam" id="PF04253"/>
    </source>
</evidence>
<evidence type="ECO:0000256" key="16">
    <source>
        <dbReference type="SAM" id="Phobius"/>
    </source>
</evidence>
<feature type="transmembrane region" description="Helical" evidence="16">
    <location>
        <begin position="6"/>
        <end position="28"/>
    </location>
</feature>
<dbReference type="SUPFAM" id="SSF52025">
    <property type="entry name" value="PA domain"/>
    <property type="match status" value="1"/>
</dbReference>
<name>A0A6I8QUQ5_XENTR</name>
<reference evidence="20" key="1">
    <citation type="journal article" date="2010" name="Science">
        <title>The genome of the Western clawed frog Xenopus tropicalis.</title>
        <authorList>
            <person name="Hellsten U."/>
            <person name="Harland R.M."/>
            <person name="Gilchrist M.J."/>
            <person name="Hendrix D."/>
            <person name="Jurka J."/>
            <person name="Kapitonov V."/>
            <person name="Ovcharenko I."/>
            <person name="Putnam N.H."/>
            <person name="Shu S."/>
            <person name="Taher L."/>
            <person name="Blitz I.L."/>
            <person name="Blumberg B."/>
            <person name="Dichmann D.S."/>
            <person name="Dubchak I."/>
            <person name="Amaya E."/>
            <person name="Detter J.C."/>
            <person name="Fletcher R."/>
            <person name="Gerhard D.S."/>
            <person name="Goodstein D."/>
            <person name="Graves T."/>
            <person name="Grigoriev I.V."/>
            <person name="Grimwood J."/>
            <person name="Kawashima T."/>
            <person name="Lindquist E."/>
            <person name="Lucas S.M."/>
            <person name="Mead P.E."/>
            <person name="Mitros T."/>
            <person name="Ogino H."/>
            <person name="Ohta Y."/>
            <person name="Poliakov A.V."/>
            <person name="Pollet N."/>
            <person name="Robert J."/>
            <person name="Salamov A."/>
            <person name="Sater A.K."/>
            <person name="Schmutz J."/>
            <person name="Terry A."/>
            <person name="Vize P.D."/>
            <person name="Warren W.C."/>
            <person name="Wells D."/>
            <person name="Wills A."/>
            <person name="Wilson R.K."/>
            <person name="Zimmerman L.B."/>
            <person name="Zorn A.M."/>
            <person name="Grainger R."/>
            <person name="Grammer T."/>
            <person name="Khokha M.K."/>
            <person name="Richardson P.M."/>
            <person name="Rokhsar D.S."/>
        </authorList>
    </citation>
    <scope>NUCLEOTIDE SEQUENCE [LARGE SCALE GENOMIC DNA]</scope>
    <source>
        <strain evidence="20">Nigerian</strain>
    </source>
</reference>
<keyword evidence="7" id="KW-0378">Hydrolase</keyword>
<dbReference type="PANTHER" id="PTHR10404:SF50">
    <property type="entry name" value="AMINOPEPTIDASE NAALADL1"/>
    <property type="match status" value="1"/>
</dbReference>
<evidence type="ECO:0000256" key="10">
    <source>
        <dbReference type="ARBA" id="ARBA00023049"/>
    </source>
</evidence>
<evidence type="ECO:0000313" key="20">
    <source>
        <dbReference type="Ensembl" id="ENSXETP00000076027"/>
    </source>
</evidence>
<keyword evidence="9" id="KW-0106">Calcium</keyword>
<dbReference type="FunFam" id="3.40.630.10:FF:000101">
    <property type="entry name" value="N-acetylated alpha-linked acidic dipeptidase like 1"/>
    <property type="match status" value="1"/>
</dbReference>
<comment type="similarity">
    <text evidence="3">Belongs to the peptidase M28 family. M28B subfamily.</text>
</comment>
<dbReference type="GO" id="GO:0046872">
    <property type="term" value="F:metal ion binding"/>
    <property type="evidence" value="ECO:0007669"/>
    <property type="project" value="UniProtKB-KW"/>
</dbReference>
<evidence type="ECO:0000256" key="3">
    <source>
        <dbReference type="ARBA" id="ARBA00005634"/>
    </source>
</evidence>
<proteinExistence type="inferred from homology"/>
<protein>
    <recommendedName>
        <fullName evidence="14">Aminopeptidase NAALADL1</fullName>
    </recommendedName>
    <alternativeName>
        <fullName evidence="15">N-acetylated-alpha-linked acidic dipeptidase-like protein</fullName>
    </alternativeName>
</protein>
<evidence type="ECO:0000256" key="7">
    <source>
        <dbReference type="ARBA" id="ARBA00022801"/>
    </source>
</evidence>
<evidence type="ECO:0000256" key="6">
    <source>
        <dbReference type="ARBA" id="ARBA00022723"/>
    </source>
</evidence>
<keyword evidence="16" id="KW-0812">Transmembrane</keyword>
<keyword evidence="11" id="KW-1015">Disulfide bond</keyword>
<dbReference type="InterPro" id="IPR046450">
    <property type="entry name" value="PA_dom_sf"/>
</dbReference>